<dbReference type="Proteomes" id="UP001259347">
    <property type="component" value="Unassembled WGS sequence"/>
</dbReference>
<proteinExistence type="predicted"/>
<evidence type="ECO:0000313" key="1">
    <source>
        <dbReference type="EMBL" id="MDR6868459.1"/>
    </source>
</evidence>
<reference evidence="1 2" key="1">
    <citation type="submission" date="2023-07" db="EMBL/GenBank/DDBJ databases">
        <title>Sorghum-associated microbial communities from plants grown in Nebraska, USA.</title>
        <authorList>
            <person name="Schachtman D."/>
        </authorList>
    </citation>
    <scope>NUCLEOTIDE SEQUENCE [LARGE SCALE GENOMIC DNA]</scope>
    <source>
        <strain evidence="1 2">2980</strain>
    </source>
</reference>
<accession>A0ABU1SFW8</accession>
<comment type="caution">
    <text evidence="1">The sequence shown here is derived from an EMBL/GenBank/DDBJ whole genome shotgun (WGS) entry which is preliminary data.</text>
</comment>
<organism evidence="1 2">
    <name type="scientific">Microbacterium resistens</name>
    <dbReference type="NCBI Taxonomy" id="156977"/>
    <lineage>
        <taxon>Bacteria</taxon>
        <taxon>Bacillati</taxon>
        <taxon>Actinomycetota</taxon>
        <taxon>Actinomycetes</taxon>
        <taxon>Micrococcales</taxon>
        <taxon>Microbacteriaceae</taxon>
        <taxon>Microbacterium</taxon>
    </lineage>
</organism>
<sequence length="406" mass="44535">MTRAQFAAAQGGVAYLPRVLAETGQDASRLEPVSAAAFTGVNRWGAPLDGVLRTAVIRSKQAVGEGLAPASALKQGRKFLDTAVPSLLADANRGAVQAGITSAGIAGYVRMLNGSSCHRCIILAGKWFRWNKGFQRHPLCDCRHIPASESMAGDLTTDPYTAFTVMSIEEQDRTWGKRNAQAIRDGADIYRVSNVKTRGLTSERSAQRFGTPSKMTLDDIYKEAGSSRTKATQLMRREGYIVGSQELRQQAERFSKPISRPIVPGSARDRVLRARATGVRDQLDRATMTAQERRLFDATYRLEYARRNGSIPRSIGPNSADVAANARGLPLNRDRLELLESALQRQIAAIDVARPESGDLLRLVDALGLNDDRADIVHERIWRRLNARFAATNGSRLSLADALHRL</sequence>
<dbReference type="EMBL" id="JAVDUM010000014">
    <property type="protein sequence ID" value="MDR6868459.1"/>
    <property type="molecule type" value="Genomic_DNA"/>
</dbReference>
<gene>
    <name evidence="1" type="ORF">J2Y69_003075</name>
</gene>
<dbReference type="RefSeq" id="WP_310022303.1">
    <property type="nucleotide sequence ID" value="NZ_JAVDUM010000014.1"/>
</dbReference>
<evidence type="ECO:0000313" key="2">
    <source>
        <dbReference type="Proteomes" id="UP001259347"/>
    </source>
</evidence>
<keyword evidence="2" id="KW-1185">Reference proteome</keyword>
<name>A0ABU1SFW8_9MICO</name>
<protein>
    <submittedName>
        <fullName evidence="1">Uncharacterized protein</fullName>
    </submittedName>
</protein>